<keyword evidence="8" id="KW-0865">Zymogen</keyword>
<dbReference type="EMBL" id="JAPZBU010000006">
    <property type="protein sequence ID" value="KAJ5396795.1"/>
    <property type="molecule type" value="Genomic_DNA"/>
</dbReference>
<reference evidence="14" key="1">
    <citation type="submission" date="2022-12" db="EMBL/GenBank/DDBJ databases">
        <authorList>
            <person name="Petersen C."/>
        </authorList>
    </citation>
    <scope>NUCLEOTIDE SEQUENCE</scope>
    <source>
        <strain evidence="14">IBT 29677</strain>
    </source>
</reference>
<keyword evidence="4 10" id="KW-0645">Protease</keyword>
<reference evidence="14" key="2">
    <citation type="journal article" date="2023" name="IMA Fungus">
        <title>Comparative genomic study of the Penicillium genus elucidates a diverse pangenome and 15 lateral gene transfer events.</title>
        <authorList>
            <person name="Petersen C."/>
            <person name="Sorensen T."/>
            <person name="Nielsen M.R."/>
            <person name="Sondergaard T.E."/>
            <person name="Sorensen J.L."/>
            <person name="Fitzpatrick D.A."/>
            <person name="Frisvad J.C."/>
            <person name="Nielsen K.L."/>
        </authorList>
    </citation>
    <scope>NUCLEOTIDE SEQUENCE</scope>
    <source>
        <strain evidence="14">IBT 29677</strain>
    </source>
</reference>
<dbReference type="Proteomes" id="UP001147747">
    <property type="component" value="Unassembled WGS sequence"/>
</dbReference>
<evidence type="ECO:0000256" key="10">
    <source>
        <dbReference type="PROSITE-ProRule" id="PRU01240"/>
    </source>
</evidence>
<dbReference type="Gene3D" id="3.40.50.200">
    <property type="entry name" value="Peptidase S8/S53 domain"/>
    <property type="match status" value="1"/>
</dbReference>
<dbReference type="InterPro" id="IPR010259">
    <property type="entry name" value="S8pro/Inhibitor_I9"/>
</dbReference>
<dbReference type="AlphaFoldDB" id="A0A9X0B9J3"/>
<keyword evidence="6 10" id="KW-0378">Hydrolase</keyword>
<dbReference type="Pfam" id="PF05922">
    <property type="entry name" value="Inhibitor_I9"/>
    <property type="match status" value="1"/>
</dbReference>
<dbReference type="InterPro" id="IPR015500">
    <property type="entry name" value="Peptidase_S8_subtilisin-rel"/>
</dbReference>
<keyword evidence="7 10" id="KW-0720">Serine protease</keyword>
<feature type="active site" description="Charge relay system" evidence="10">
    <location>
        <position position="157"/>
    </location>
</feature>
<dbReference type="RefSeq" id="XP_056488847.1">
    <property type="nucleotide sequence ID" value="XM_056629545.1"/>
</dbReference>
<keyword evidence="5 11" id="KW-0732">Signal</keyword>
<dbReference type="InterPro" id="IPR037045">
    <property type="entry name" value="S8pro/Inhibitor_I9_sf"/>
</dbReference>
<organism evidence="14 15">
    <name type="scientific">Penicillium cosmopolitanum</name>
    <dbReference type="NCBI Taxonomy" id="1131564"/>
    <lineage>
        <taxon>Eukaryota</taxon>
        <taxon>Fungi</taxon>
        <taxon>Dikarya</taxon>
        <taxon>Ascomycota</taxon>
        <taxon>Pezizomycotina</taxon>
        <taxon>Eurotiomycetes</taxon>
        <taxon>Eurotiomycetidae</taxon>
        <taxon>Eurotiales</taxon>
        <taxon>Aspergillaceae</taxon>
        <taxon>Penicillium</taxon>
    </lineage>
</organism>
<evidence type="ECO:0000256" key="7">
    <source>
        <dbReference type="ARBA" id="ARBA00022825"/>
    </source>
</evidence>
<evidence type="ECO:0000256" key="5">
    <source>
        <dbReference type="ARBA" id="ARBA00022729"/>
    </source>
</evidence>
<proteinExistence type="inferred from homology"/>
<dbReference type="FunFam" id="3.40.50.200:FF:000014">
    <property type="entry name" value="Proteinase K"/>
    <property type="match status" value="1"/>
</dbReference>
<dbReference type="InterPro" id="IPR050131">
    <property type="entry name" value="Peptidase_S8_subtilisin-like"/>
</dbReference>
<evidence type="ECO:0000256" key="8">
    <source>
        <dbReference type="ARBA" id="ARBA00023145"/>
    </source>
</evidence>
<dbReference type="InterPro" id="IPR034193">
    <property type="entry name" value="PCSK9_ProteinaseK-like"/>
</dbReference>
<dbReference type="InterPro" id="IPR000209">
    <property type="entry name" value="Peptidase_S8/S53_dom"/>
</dbReference>
<dbReference type="PRINTS" id="PR00723">
    <property type="entry name" value="SUBTILISIN"/>
</dbReference>
<accession>A0A9X0B9J3</accession>
<evidence type="ECO:0000313" key="15">
    <source>
        <dbReference type="Proteomes" id="UP001147747"/>
    </source>
</evidence>
<evidence type="ECO:0000256" key="3">
    <source>
        <dbReference type="ARBA" id="ARBA00022525"/>
    </source>
</evidence>
<dbReference type="GO" id="GO:0004252">
    <property type="term" value="F:serine-type endopeptidase activity"/>
    <property type="evidence" value="ECO:0007669"/>
    <property type="project" value="UniProtKB-UniRule"/>
</dbReference>
<dbReference type="SUPFAM" id="SSF52743">
    <property type="entry name" value="Subtilisin-like"/>
    <property type="match status" value="1"/>
</dbReference>
<comment type="caution">
    <text evidence="14">The sequence shown here is derived from an EMBL/GenBank/DDBJ whole genome shotgun (WGS) entry which is preliminary data.</text>
</comment>
<feature type="domain" description="Peptidase S8/S53" evidence="12">
    <location>
        <begin position="148"/>
        <end position="358"/>
    </location>
</feature>
<evidence type="ECO:0000256" key="1">
    <source>
        <dbReference type="ARBA" id="ARBA00004613"/>
    </source>
</evidence>
<feature type="chain" id="PRO_5040804377" description="Alkaline serine protease" evidence="11">
    <location>
        <begin position="20"/>
        <end position="398"/>
    </location>
</feature>
<evidence type="ECO:0000259" key="13">
    <source>
        <dbReference type="Pfam" id="PF05922"/>
    </source>
</evidence>
<dbReference type="InterPro" id="IPR036852">
    <property type="entry name" value="Peptidase_S8/S53_dom_sf"/>
</dbReference>
<comment type="similarity">
    <text evidence="2 10">Belongs to the peptidase S8 family.</text>
</comment>
<name>A0A9X0B9J3_9EURO</name>
<dbReference type="PROSITE" id="PS51892">
    <property type="entry name" value="SUBTILASE"/>
    <property type="match status" value="1"/>
</dbReference>
<evidence type="ECO:0000256" key="11">
    <source>
        <dbReference type="SAM" id="SignalP"/>
    </source>
</evidence>
<feature type="active site" description="Charge relay system" evidence="10">
    <location>
        <position position="343"/>
    </location>
</feature>
<sequence length="398" mass="40432">MGFLNLLATSLATLAVVNAGKLLTVSDTDAVIPSSYIVVMNDGVSTMEFEKHRDWAADVHARLTRRENGESGPGEHFEINGMKGYIASFDDNTVKSIASDPAVKYVEPDMIVNASANVVQPNAPSWGLARISSKKSGATDYVYDSSAGEGIVVYGVDTGIDIGHSDFGGRAEWGTNTVDNDDTDGNGHGTHTASTAVGSKFGVAKKATVVAVKVLAADGSGTNSQVISGMDWAVKDAKSRGVTGKSVMNMSLGGAVSKAMNDAATNVVKSGVFLSVAAGNEAQDAKNSSPASAPNVCTIAASTNSDGSASFTNFGSIVDLYAPGKDITAAFPGGGSKTLSGTSMAAPHVAGAAAYLMALEGVTADKACARIAELAISSISSAPSGTTKKLLFNGINAN</sequence>
<dbReference type="PANTHER" id="PTHR43806">
    <property type="entry name" value="PEPTIDASE S8"/>
    <property type="match status" value="1"/>
</dbReference>
<keyword evidence="3" id="KW-0964">Secreted</keyword>
<comment type="subcellular location">
    <subcellularLocation>
        <location evidence="1">Secreted</location>
    </subcellularLocation>
</comment>
<dbReference type="Gene3D" id="3.30.70.80">
    <property type="entry name" value="Peptidase S8 propeptide/proteinase inhibitor I9"/>
    <property type="match status" value="1"/>
</dbReference>
<evidence type="ECO:0000256" key="9">
    <source>
        <dbReference type="ARBA" id="ARBA00075063"/>
    </source>
</evidence>
<feature type="active site" description="Charge relay system" evidence="10">
    <location>
        <position position="188"/>
    </location>
</feature>
<dbReference type="CDD" id="cd04077">
    <property type="entry name" value="Peptidases_S8_PCSK9_ProteinaseK_like"/>
    <property type="match status" value="1"/>
</dbReference>
<dbReference type="SUPFAM" id="SSF54897">
    <property type="entry name" value="Protease propeptides/inhibitors"/>
    <property type="match status" value="1"/>
</dbReference>
<dbReference type="PROSITE" id="PS00138">
    <property type="entry name" value="SUBTILASE_SER"/>
    <property type="match status" value="1"/>
</dbReference>
<dbReference type="GO" id="GO:0005576">
    <property type="term" value="C:extracellular region"/>
    <property type="evidence" value="ECO:0007669"/>
    <property type="project" value="UniProtKB-SubCell"/>
</dbReference>
<feature type="domain" description="Inhibitor I9" evidence="13">
    <location>
        <begin position="35"/>
        <end position="113"/>
    </location>
</feature>
<dbReference type="GO" id="GO:0006508">
    <property type="term" value="P:proteolysis"/>
    <property type="evidence" value="ECO:0007669"/>
    <property type="project" value="UniProtKB-KW"/>
</dbReference>
<dbReference type="GeneID" id="81368525"/>
<feature type="signal peptide" evidence="11">
    <location>
        <begin position="1"/>
        <end position="19"/>
    </location>
</feature>
<dbReference type="InterPro" id="IPR023828">
    <property type="entry name" value="Peptidase_S8_Ser-AS"/>
</dbReference>
<gene>
    <name evidence="14" type="ORF">N7509_004908</name>
</gene>
<dbReference type="OrthoDB" id="206201at2759"/>
<dbReference type="Pfam" id="PF00082">
    <property type="entry name" value="Peptidase_S8"/>
    <property type="match status" value="1"/>
</dbReference>
<evidence type="ECO:0000256" key="2">
    <source>
        <dbReference type="ARBA" id="ARBA00011073"/>
    </source>
</evidence>
<dbReference type="PANTHER" id="PTHR43806:SF58">
    <property type="entry name" value="ALKALINE PROTEASE 1-RELATED"/>
    <property type="match status" value="1"/>
</dbReference>
<evidence type="ECO:0000313" key="14">
    <source>
        <dbReference type="EMBL" id="KAJ5396795.1"/>
    </source>
</evidence>
<protein>
    <recommendedName>
        <fullName evidence="9">Alkaline serine protease</fullName>
    </recommendedName>
</protein>
<keyword evidence="15" id="KW-1185">Reference proteome</keyword>
<evidence type="ECO:0000256" key="4">
    <source>
        <dbReference type="ARBA" id="ARBA00022670"/>
    </source>
</evidence>
<evidence type="ECO:0000259" key="12">
    <source>
        <dbReference type="Pfam" id="PF00082"/>
    </source>
</evidence>
<evidence type="ECO:0000256" key="6">
    <source>
        <dbReference type="ARBA" id="ARBA00022801"/>
    </source>
</evidence>